<keyword evidence="4" id="KW-0540">Nuclease</keyword>
<comment type="similarity">
    <text evidence="1">Belongs to the beta type-B retroviral polymerase family. HERV class-II K(HML-2) pol subfamily.</text>
</comment>
<dbReference type="SUPFAM" id="SSF53098">
    <property type="entry name" value="Ribonuclease H-like"/>
    <property type="match status" value="2"/>
</dbReference>
<dbReference type="InterPro" id="IPR017856">
    <property type="entry name" value="Integrase-like_N"/>
</dbReference>
<evidence type="ECO:0000256" key="2">
    <source>
        <dbReference type="ARBA" id="ARBA00022679"/>
    </source>
</evidence>
<dbReference type="GO" id="GO:0003964">
    <property type="term" value="F:RNA-directed DNA polymerase activity"/>
    <property type="evidence" value="ECO:0007669"/>
    <property type="project" value="UniProtKB-KW"/>
</dbReference>
<dbReference type="PROSITE" id="PS50879">
    <property type="entry name" value="RNASE_H_1"/>
    <property type="match status" value="1"/>
</dbReference>
<evidence type="ECO:0000256" key="3">
    <source>
        <dbReference type="ARBA" id="ARBA00022695"/>
    </source>
</evidence>
<dbReference type="InterPro" id="IPR036397">
    <property type="entry name" value="RNaseH_sf"/>
</dbReference>
<evidence type="ECO:0000256" key="7">
    <source>
        <dbReference type="ARBA" id="ARBA00022801"/>
    </source>
</evidence>
<dbReference type="AlphaFoldDB" id="A0A7K9JH37"/>
<keyword evidence="10" id="KW-0862">Zinc</keyword>
<reference evidence="15 16" key="1">
    <citation type="submission" date="2019-09" db="EMBL/GenBank/DDBJ databases">
        <title>Bird 10,000 Genomes (B10K) Project - Family phase.</title>
        <authorList>
            <person name="Zhang G."/>
        </authorList>
    </citation>
    <scope>NUCLEOTIDE SEQUENCE [LARGE SCALE GENOMIC DNA]</scope>
    <source>
        <strain evidence="15">B10K-DU-001-34</strain>
        <tissue evidence="15">Muscle</tissue>
    </source>
</reference>
<dbReference type="Pfam" id="PF06817">
    <property type="entry name" value="RVT_thumb"/>
    <property type="match status" value="1"/>
</dbReference>
<dbReference type="EMBL" id="VWZP01000074">
    <property type="protein sequence ID" value="NXH37553.1"/>
    <property type="molecule type" value="Genomic_DNA"/>
</dbReference>
<feature type="domain" description="Integrase-type" evidence="11">
    <location>
        <begin position="449"/>
        <end position="490"/>
    </location>
</feature>
<dbReference type="PROSITE" id="PS50994">
    <property type="entry name" value="INTEGRASE"/>
    <property type="match status" value="1"/>
</dbReference>
<evidence type="ECO:0000256" key="5">
    <source>
        <dbReference type="ARBA" id="ARBA00022723"/>
    </source>
</evidence>
<protein>
    <submittedName>
        <fullName evidence="15">POK11 protein</fullName>
    </submittedName>
</protein>
<evidence type="ECO:0000256" key="1">
    <source>
        <dbReference type="ARBA" id="ARBA00010879"/>
    </source>
</evidence>
<dbReference type="GO" id="GO:0015074">
    <property type="term" value="P:DNA integration"/>
    <property type="evidence" value="ECO:0007669"/>
    <property type="project" value="InterPro"/>
</dbReference>
<dbReference type="GO" id="GO:0004523">
    <property type="term" value="F:RNA-DNA hybrid ribonuclease activity"/>
    <property type="evidence" value="ECO:0007669"/>
    <property type="project" value="InterPro"/>
</dbReference>
<evidence type="ECO:0000256" key="4">
    <source>
        <dbReference type="ARBA" id="ARBA00022722"/>
    </source>
</evidence>
<evidence type="ECO:0000313" key="16">
    <source>
        <dbReference type="Proteomes" id="UP000523279"/>
    </source>
</evidence>
<evidence type="ECO:0000313" key="15">
    <source>
        <dbReference type="EMBL" id="NXH37553.1"/>
    </source>
</evidence>
<dbReference type="PROSITE" id="PS50876">
    <property type="entry name" value="ZF_INTEGRASE"/>
    <property type="match status" value="1"/>
</dbReference>
<gene>
    <name evidence="15" type="primary">Ervk11_0</name>
    <name evidence="15" type="ORF">DICEXI_R14483</name>
</gene>
<feature type="non-terminal residue" evidence="15">
    <location>
        <position position="1"/>
    </location>
</feature>
<keyword evidence="16" id="KW-1185">Reference proteome</keyword>
<dbReference type="PROSITE" id="PS50878">
    <property type="entry name" value="RT_POL"/>
    <property type="match status" value="1"/>
</dbReference>
<name>A0A7K9JH37_9PASE</name>
<keyword evidence="8" id="KW-0695">RNA-directed DNA polymerase</keyword>
<dbReference type="SUPFAM" id="SSF46919">
    <property type="entry name" value="N-terminal Zn binding domain of HIV integrase"/>
    <property type="match status" value="1"/>
</dbReference>
<keyword evidence="5" id="KW-0479">Metal-binding</keyword>
<keyword evidence="10" id="KW-0863">Zinc-finger</keyword>
<evidence type="ECO:0000256" key="8">
    <source>
        <dbReference type="ARBA" id="ARBA00022918"/>
    </source>
</evidence>
<keyword evidence="7" id="KW-0378">Hydrolase</keyword>
<dbReference type="Pfam" id="PF02022">
    <property type="entry name" value="Integrase_Zn"/>
    <property type="match status" value="1"/>
</dbReference>
<keyword evidence="6" id="KW-0255">Endonuclease</keyword>
<dbReference type="InterPro" id="IPR002156">
    <property type="entry name" value="RNaseH_domain"/>
</dbReference>
<dbReference type="PANTHER" id="PTHR41694:SF3">
    <property type="entry name" value="RNA-DIRECTED DNA POLYMERASE-RELATED"/>
    <property type="match status" value="1"/>
</dbReference>
<evidence type="ECO:0000259" key="11">
    <source>
        <dbReference type="PROSITE" id="PS50876"/>
    </source>
</evidence>
<proteinExistence type="inferred from homology"/>
<dbReference type="InterPro" id="IPR003308">
    <property type="entry name" value="Integrase_Zn-bd_dom_N"/>
</dbReference>
<dbReference type="GO" id="GO:0008270">
    <property type="term" value="F:zinc ion binding"/>
    <property type="evidence" value="ECO:0007669"/>
    <property type="project" value="UniProtKB-KW"/>
</dbReference>
<dbReference type="GO" id="GO:0003677">
    <property type="term" value="F:DNA binding"/>
    <property type="evidence" value="ECO:0007669"/>
    <property type="project" value="UniProtKB-KW"/>
</dbReference>
<dbReference type="InterPro" id="IPR000477">
    <property type="entry name" value="RT_dom"/>
</dbReference>
<feature type="domain" description="Reverse transcriptase" evidence="12">
    <location>
        <begin position="1"/>
        <end position="91"/>
    </location>
</feature>
<dbReference type="InterPro" id="IPR043502">
    <property type="entry name" value="DNA/RNA_pol_sf"/>
</dbReference>
<dbReference type="InterPro" id="IPR043128">
    <property type="entry name" value="Rev_trsase/Diguanyl_cyclase"/>
</dbReference>
<dbReference type="InterPro" id="IPR012337">
    <property type="entry name" value="RNaseH-like_sf"/>
</dbReference>
<feature type="domain" description="RNase H type-1" evidence="13">
    <location>
        <begin position="304"/>
        <end position="442"/>
    </location>
</feature>
<evidence type="ECO:0000256" key="6">
    <source>
        <dbReference type="ARBA" id="ARBA00022759"/>
    </source>
</evidence>
<organism evidence="15 16">
    <name type="scientific">Dicaeum eximium</name>
    <dbReference type="NCBI Taxonomy" id="667154"/>
    <lineage>
        <taxon>Eukaryota</taxon>
        <taxon>Metazoa</taxon>
        <taxon>Chordata</taxon>
        <taxon>Craniata</taxon>
        <taxon>Vertebrata</taxon>
        <taxon>Euteleostomi</taxon>
        <taxon>Archelosauria</taxon>
        <taxon>Archosauria</taxon>
        <taxon>Dinosauria</taxon>
        <taxon>Saurischia</taxon>
        <taxon>Theropoda</taxon>
        <taxon>Coelurosauria</taxon>
        <taxon>Aves</taxon>
        <taxon>Neognathae</taxon>
        <taxon>Neoaves</taxon>
        <taxon>Telluraves</taxon>
        <taxon>Australaves</taxon>
        <taxon>Passeriformes</taxon>
        <taxon>Passeroidea</taxon>
        <taxon>Dicaeidae</taxon>
        <taxon>Dicaeum</taxon>
    </lineage>
</organism>
<keyword evidence="3" id="KW-0548">Nucleotidyltransferase</keyword>
<dbReference type="InterPro" id="IPR010661">
    <property type="entry name" value="RVT_thumb"/>
</dbReference>
<dbReference type="Gene3D" id="3.30.420.10">
    <property type="entry name" value="Ribonuclease H-like superfamily/Ribonuclease H"/>
    <property type="match status" value="2"/>
</dbReference>
<dbReference type="GO" id="GO:0035613">
    <property type="term" value="F:RNA stem-loop binding"/>
    <property type="evidence" value="ECO:0007669"/>
    <property type="project" value="TreeGrafter"/>
</dbReference>
<dbReference type="Pfam" id="PF00075">
    <property type="entry name" value="RNase_H"/>
    <property type="match status" value="1"/>
</dbReference>
<dbReference type="InterPro" id="IPR001584">
    <property type="entry name" value="Integrase_cat-core"/>
</dbReference>
<dbReference type="Proteomes" id="UP000523279">
    <property type="component" value="Unassembled WGS sequence"/>
</dbReference>
<evidence type="ECO:0000259" key="13">
    <source>
        <dbReference type="PROSITE" id="PS50879"/>
    </source>
</evidence>
<comment type="caution">
    <text evidence="15">The sequence shown here is derived from an EMBL/GenBank/DDBJ whole genome shotgun (WGS) entry which is preliminary data.</text>
</comment>
<sequence>RYEWLVLPQGCKNSPALCQQHVARVIMPVRKLFPDVTIYHYMDDILVCARDQSYLDAVLTKLMQVLQDAGFTISPEKVQRTSPVKYLGLQILDYDIVPQPLEIRDNPKTLRQLMSLCGSINWLRPYLGIPNSDLEPLFVLLRGDDHLNSPRQLTAEARRALQLVADAISERKASRCDPALPFQFAIIGECPRFYGFIYQWDTQLHDHHALLIIEFIFTRHTSHKTITSPVDVVAELVSKARSRLKVLAGCDLARSEFDSVYQTNSALQLALDSYSGQVSFHYPKHRMFKETFNLAPKIMQSKTPLDALNCFIDGSGKSKKSVVLWRDPDTHEWESDVTVIEGSAQICELAACVRAFKRFNNQALNLITDSAYVAGVVQRAENSVLKEIENLNLFKLLSELFKLISHRKHPFFVMHVRSYTNFPGPIAEGNALADQLAMAASISDSVLPNKFKQAEMSHDFFHQNAPALRRMFNISPSQARAIVSACPSCQSTAIPGVDKGVNPRGLNSLELRQTDVTHFQPFGNLKYVHVSVDTFSGAVFASAHSGEKTKDLKAHLLRAFATLGVPKQIKTDNGPGFKSKCFEEFCQQWGITHITGIPHNPTGQSIVERTHANIKRLLERQ</sequence>
<feature type="non-terminal residue" evidence="15">
    <location>
        <position position="621"/>
    </location>
</feature>
<dbReference type="SUPFAM" id="SSF56672">
    <property type="entry name" value="DNA/RNA polymerases"/>
    <property type="match status" value="1"/>
</dbReference>
<accession>A0A7K9JH37</accession>
<evidence type="ECO:0000259" key="12">
    <source>
        <dbReference type="PROSITE" id="PS50878"/>
    </source>
</evidence>
<keyword evidence="2" id="KW-0808">Transferase</keyword>
<evidence type="ECO:0000256" key="10">
    <source>
        <dbReference type="PROSITE-ProRule" id="PRU00450"/>
    </source>
</evidence>
<dbReference type="Pfam" id="PF00078">
    <property type="entry name" value="RVT_1"/>
    <property type="match status" value="1"/>
</dbReference>
<dbReference type="PANTHER" id="PTHR41694">
    <property type="entry name" value="ENDOGENOUS RETROVIRUS GROUP K MEMBER POL PROTEIN"/>
    <property type="match status" value="1"/>
</dbReference>
<dbReference type="Gene3D" id="1.10.10.200">
    <property type="match status" value="1"/>
</dbReference>
<dbReference type="Gene3D" id="3.30.70.270">
    <property type="match status" value="2"/>
</dbReference>
<dbReference type="Pfam" id="PF00665">
    <property type="entry name" value="rve"/>
    <property type="match status" value="1"/>
</dbReference>
<evidence type="ECO:0000256" key="9">
    <source>
        <dbReference type="ARBA" id="ARBA00023125"/>
    </source>
</evidence>
<evidence type="ECO:0000259" key="14">
    <source>
        <dbReference type="PROSITE" id="PS50994"/>
    </source>
</evidence>
<keyword evidence="9" id="KW-0238">DNA-binding</keyword>
<feature type="domain" description="Integrase catalytic" evidence="14">
    <location>
        <begin position="499"/>
        <end position="621"/>
    </location>
</feature>